<dbReference type="Pfam" id="PF12849">
    <property type="entry name" value="PBP_like_2"/>
    <property type="match status" value="1"/>
</dbReference>
<gene>
    <name evidence="4" type="ORF">BBC0122_003240</name>
</gene>
<dbReference type="EMBL" id="CP015625">
    <property type="protein sequence ID" value="AQT46460.1"/>
    <property type="molecule type" value="Genomic_DNA"/>
</dbReference>
<dbReference type="PANTHER" id="PTHR30570">
    <property type="entry name" value="PERIPLASMIC PHOSPHATE BINDING COMPONENT OF PHOSPHATE ABC TRANSPORTER"/>
    <property type="match status" value="1"/>
</dbReference>
<accession>A0A1U9MFH3</accession>
<keyword evidence="1 2" id="KW-0732">Signal</keyword>
<evidence type="ECO:0000256" key="2">
    <source>
        <dbReference type="SAM" id="SignalP"/>
    </source>
</evidence>
<dbReference type="KEGG" id="bapi:BBC0122_003240"/>
<organism evidence="4 5">
    <name type="scientific">Bartonella choladocola</name>
    <dbReference type="NCBI Taxonomy" id="2750995"/>
    <lineage>
        <taxon>Bacteria</taxon>
        <taxon>Pseudomonadati</taxon>
        <taxon>Pseudomonadota</taxon>
        <taxon>Alphaproteobacteria</taxon>
        <taxon>Hyphomicrobiales</taxon>
        <taxon>Bartonellaceae</taxon>
        <taxon>Bartonella</taxon>
    </lineage>
</organism>
<keyword evidence="5" id="KW-1185">Reference proteome</keyword>
<sequence>MGAWMSRLLPTVAGLILVTACSCSTANARDYIQVSGSSTVLPYAKIVAETFGEIFTNYRTPVIESGGSGAGIKEFCRGISENTIDIANASRPMKKTELKACFDAGVTEVEEVRIGYDGIVFASDIHGPNLDLTPVDIYKALASKIVVDGKLVENKHKKWSEIDPKLPDWEINAYIPGEKHGTREVFEEKLMTEGCKQSGAAESMKTLSMDDKAVTAACISIRKDGRAIDIDGDYSETLARVMSNKTGIGVFGLAFYENNADKLKVATVNGVTPNVDTISSGKYLVSRPLFFYVKKAHLGVIPGMRDYVEFFLSDQMIGPDGPLADYGLIPAPDSEREAQRAAFESGTVMSIDK</sequence>
<reference evidence="4 5" key="1">
    <citation type="submission" date="2016-11" db="EMBL/GenBank/DDBJ databases">
        <title>Comparative genomics of Bartonella apis.</title>
        <authorList>
            <person name="Engel P."/>
        </authorList>
    </citation>
    <scope>NUCLEOTIDE SEQUENCE [LARGE SCALE GENOMIC DNA]</scope>
    <source>
        <strain evidence="4 5">BBC0122</strain>
    </source>
</reference>
<dbReference type="PANTHER" id="PTHR30570:SF1">
    <property type="entry name" value="PHOSPHATE-BINDING PROTEIN PSTS"/>
    <property type="match status" value="1"/>
</dbReference>
<name>A0A1U9MFH3_9HYPH</name>
<feature type="domain" description="PBP" evidence="3">
    <location>
        <begin position="25"/>
        <end position="314"/>
    </location>
</feature>
<dbReference type="AlphaFoldDB" id="A0A1U9MFH3"/>
<evidence type="ECO:0000313" key="4">
    <source>
        <dbReference type="EMBL" id="AQT46460.1"/>
    </source>
</evidence>
<evidence type="ECO:0000259" key="3">
    <source>
        <dbReference type="Pfam" id="PF12849"/>
    </source>
</evidence>
<protein>
    <submittedName>
        <fullName evidence="4">Phosphate ABC transporter substrate-binding protein, PhoT family</fullName>
    </submittedName>
</protein>
<dbReference type="STRING" id="1686310.BBC0244_003220"/>
<dbReference type="InterPro" id="IPR024370">
    <property type="entry name" value="PBP_domain"/>
</dbReference>
<dbReference type="SUPFAM" id="SSF53850">
    <property type="entry name" value="Periplasmic binding protein-like II"/>
    <property type="match status" value="1"/>
</dbReference>
<dbReference type="Proteomes" id="UP000189632">
    <property type="component" value="Chromosome"/>
</dbReference>
<feature type="signal peptide" evidence="2">
    <location>
        <begin position="1"/>
        <end position="28"/>
    </location>
</feature>
<dbReference type="Gene3D" id="3.40.190.10">
    <property type="entry name" value="Periplasmic binding protein-like II"/>
    <property type="match status" value="2"/>
</dbReference>
<evidence type="ECO:0000256" key="1">
    <source>
        <dbReference type="ARBA" id="ARBA00022729"/>
    </source>
</evidence>
<evidence type="ECO:0000313" key="5">
    <source>
        <dbReference type="Proteomes" id="UP000189632"/>
    </source>
</evidence>
<feature type="chain" id="PRO_5012030168" evidence="2">
    <location>
        <begin position="29"/>
        <end position="353"/>
    </location>
</feature>
<dbReference type="PROSITE" id="PS51257">
    <property type="entry name" value="PROKAR_LIPOPROTEIN"/>
    <property type="match status" value="1"/>
</dbReference>
<proteinExistence type="predicted"/>
<dbReference type="InterPro" id="IPR050811">
    <property type="entry name" value="Phosphate_ABC_transporter"/>
</dbReference>